<gene>
    <name evidence="15" type="ORF">C7B77_16400</name>
</gene>
<dbReference type="Gene3D" id="3.40.50.2300">
    <property type="match status" value="1"/>
</dbReference>
<keyword evidence="11" id="KW-0175">Coiled coil</keyword>
<keyword evidence="10" id="KW-0129">CBS domain</keyword>
<evidence type="ECO:0000256" key="7">
    <source>
        <dbReference type="ARBA" id="ARBA00023012"/>
    </source>
</evidence>
<dbReference type="SUPFAM" id="SSF54631">
    <property type="entry name" value="CBS-domain pair"/>
    <property type="match status" value="1"/>
</dbReference>
<evidence type="ECO:0000256" key="11">
    <source>
        <dbReference type="SAM" id="Coils"/>
    </source>
</evidence>
<evidence type="ECO:0000256" key="1">
    <source>
        <dbReference type="ARBA" id="ARBA00000085"/>
    </source>
</evidence>
<dbReference type="SUPFAM" id="SSF52172">
    <property type="entry name" value="CheY-like"/>
    <property type="match status" value="1"/>
</dbReference>
<feature type="domain" description="Histidine kinase" evidence="12">
    <location>
        <begin position="196"/>
        <end position="420"/>
    </location>
</feature>
<dbReference type="InterPro" id="IPR011006">
    <property type="entry name" value="CheY-like_superfamily"/>
</dbReference>
<dbReference type="PANTHER" id="PTHR43047:SF63">
    <property type="entry name" value="HISTIDINE KINASE"/>
    <property type="match status" value="1"/>
</dbReference>
<dbReference type="Pfam" id="PF02518">
    <property type="entry name" value="HATPase_c"/>
    <property type="match status" value="1"/>
</dbReference>
<dbReference type="SMART" id="SM00388">
    <property type="entry name" value="HisKA"/>
    <property type="match status" value="1"/>
</dbReference>
<dbReference type="GO" id="GO:0000155">
    <property type="term" value="F:phosphorelay sensor kinase activity"/>
    <property type="evidence" value="ECO:0007669"/>
    <property type="project" value="InterPro"/>
</dbReference>
<dbReference type="AlphaFoldDB" id="A0A2T1GCA0"/>
<dbReference type="SUPFAM" id="SSF55874">
    <property type="entry name" value="ATPase domain of HSP90 chaperone/DNA topoisomerase II/histidine kinase"/>
    <property type="match status" value="1"/>
</dbReference>
<dbReference type="SMART" id="SM00116">
    <property type="entry name" value="CBS"/>
    <property type="match status" value="2"/>
</dbReference>
<evidence type="ECO:0000313" key="16">
    <source>
        <dbReference type="Proteomes" id="UP000238937"/>
    </source>
</evidence>
<dbReference type="SUPFAM" id="SSF47384">
    <property type="entry name" value="Homodimeric domain of signal transducing histidine kinase"/>
    <property type="match status" value="1"/>
</dbReference>
<evidence type="ECO:0000256" key="6">
    <source>
        <dbReference type="ARBA" id="ARBA00022777"/>
    </source>
</evidence>
<dbReference type="Pfam" id="PF00512">
    <property type="entry name" value="HisKA"/>
    <property type="match status" value="1"/>
</dbReference>
<dbReference type="Gene3D" id="3.10.580.10">
    <property type="entry name" value="CBS-domain"/>
    <property type="match status" value="1"/>
</dbReference>
<dbReference type="InterPro" id="IPR036097">
    <property type="entry name" value="HisK_dim/P_sf"/>
</dbReference>
<dbReference type="InterPro" id="IPR004358">
    <property type="entry name" value="Sig_transdc_His_kin-like_C"/>
</dbReference>
<comment type="caution">
    <text evidence="15">The sequence shown here is derived from an EMBL/GenBank/DDBJ whole genome shotgun (WGS) entry which is preliminary data.</text>
</comment>
<feature type="modified residue" description="4-aspartylphosphate" evidence="9">
    <location>
        <position position="506"/>
    </location>
</feature>
<evidence type="ECO:0000256" key="5">
    <source>
        <dbReference type="ARBA" id="ARBA00022679"/>
    </source>
</evidence>
<dbReference type="Pfam" id="PF00571">
    <property type="entry name" value="CBS"/>
    <property type="match status" value="2"/>
</dbReference>
<evidence type="ECO:0000259" key="13">
    <source>
        <dbReference type="PROSITE" id="PS50110"/>
    </source>
</evidence>
<dbReference type="CDD" id="cd04620">
    <property type="entry name" value="CBS_two-component_sensor_histidine_kinase_repeat1"/>
    <property type="match status" value="1"/>
</dbReference>
<dbReference type="CDD" id="cd16922">
    <property type="entry name" value="HATPase_EvgS-ArcB-TorS-like"/>
    <property type="match status" value="1"/>
</dbReference>
<feature type="domain" description="CBS" evidence="14">
    <location>
        <begin position="16"/>
        <end position="84"/>
    </location>
</feature>
<dbReference type="EMBL" id="PVWO01000217">
    <property type="protein sequence ID" value="PSB55010.1"/>
    <property type="molecule type" value="Genomic_DNA"/>
</dbReference>
<dbReference type="InterPro" id="IPR003661">
    <property type="entry name" value="HisK_dim/P_dom"/>
</dbReference>
<dbReference type="GO" id="GO:0009927">
    <property type="term" value="F:histidine phosphotransfer kinase activity"/>
    <property type="evidence" value="ECO:0007669"/>
    <property type="project" value="TreeGrafter"/>
</dbReference>
<accession>A0A2T1GCA0</accession>
<feature type="domain" description="Response regulatory" evidence="13">
    <location>
        <begin position="457"/>
        <end position="573"/>
    </location>
</feature>
<dbReference type="Gene3D" id="1.10.287.130">
    <property type="match status" value="1"/>
</dbReference>
<feature type="domain" description="CBS" evidence="14">
    <location>
        <begin position="90"/>
        <end position="151"/>
    </location>
</feature>
<dbReference type="RefSeq" id="WP_106306986.1">
    <property type="nucleotide sequence ID" value="NZ_PVWO01000217.1"/>
</dbReference>
<sequence length="580" mass="63806">MMHPSAIVAFQLESAIVRNPLTVSPQTNVLDVVARITATDPQVHVDFETRASCVLVVDNHRLVGILTDRDIMRSIAQPVVLADLTVAEVMTSPVITLNDSAFTDLSVAIDLLCQHHVRHLPLLDDRDRLIGLLTHESLQQRSHPNELWRAQISNLQQQLAERDNQIELLQQRDRELAMCNNELSRAAQLKDEFLTNMSHELRTPLNAILGMTEGLQEGIFGEPTPAQTQAVKTIENSGNHLLALINDILDIAKIGAGQVELEFAPTNICDLCHSSLSFVKQQAIQKRIRLQLQLPPRIPNISIDERRIRQVLINLLNNAVKFTPVGGHIALNVSIEADNTTSSFIRLAVIDTGIGINSGDLQKLFQPFMQVDTALNRQHHGTGLGLALVKGIVEMHGGNVRVRSELGIGSQFIVDLPIPQGQPDANGNIVPQVLEFSQPTPQQADPLSSELSGRAWKILLAEDNEANSNSMSSFLTAKGYQTILAKNGLEAINLAQSQLPDLILMDIQMPKMSGIDAISHLRNHPQTSDIPIVAVTALAMSGDREKCLNAGASEYLTKPVKLKQLITIIQQFLSIDRTNR</sequence>
<dbReference type="GO" id="GO:0005886">
    <property type="term" value="C:plasma membrane"/>
    <property type="evidence" value="ECO:0007669"/>
    <property type="project" value="TreeGrafter"/>
</dbReference>
<dbReference type="SMART" id="SM00448">
    <property type="entry name" value="REC"/>
    <property type="match status" value="1"/>
</dbReference>
<dbReference type="Proteomes" id="UP000238937">
    <property type="component" value="Unassembled WGS sequence"/>
</dbReference>
<proteinExistence type="inferred from homology"/>
<reference evidence="15 16" key="1">
    <citation type="submission" date="2018-03" db="EMBL/GenBank/DDBJ databases">
        <title>The ancient ancestry and fast evolution of plastids.</title>
        <authorList>
            <person name="Moore K.R."/>
            <person name="Magnabosco C."/>
            <person name="Momper L."/>
            <person name="Gold D.A."/>
            <person name="Bosak T."/>
            <person name="Fournier G.P."/>
        </authorList>
    </citation>
    <scope>NUCLEOTIDE SEQUENCE [LARGE SCALE GENOMIC DNA]</scope>
    <source>
        <strain evidence="15 16">CCALA 037</strain>
    </source>
</reference>
<evidence type="ECO:0000313" key="15">
    <source>
        <dbReference type="EMBL" id="PSB55010.1"/>
    </source>
</evidence>
<dbReference type="PRINTS" id="PR00344">
    <property type="entry name" value="BCTRLSENSOR"/>
</dbReference>
<feature type="coiled-coil region" evidence="11">
    <location>
        <begin position="145"/>
        <end position="172"/>
    </location>
</feature>
<dbReference type="PROSITE" id="PS51371">
    <property type="entry name" value="CBS"/>
    <property type="match status" value="2"/>
</dbReference>
<evidence type="ECO:0000256" key="3">
    <source>
        <dbReference type="ARBA" id="ARBA00012438"/>
    </source>
</evidence>
<dbReference type="Pfam" id="PF00072">
    <property type="entry name" value="Response_reg"/>
    <property type="match status" value="1"/>
</dbReference>
<evidence type="ECO:0000256" key="2">
    <source>
        <dbReference type="ARBA" id="ARBA00006402"/>
    </source>
</evidence>
<dbReference type="InterPro" id="IPR046342">
    <property type="entry name" value="CBS_dom_sf"/>
</dbReference>
<evidence type="ECO:0000259" key="12">
    <source>
        <dbReference type="PROSITE" id="PS50109"/>
    </source>
</evidence>
<dbReference type="PROSITE" id="PS50110">
    <property type="entry name" value="RESPONSE_REGULATORY"/>
    <property type="match status" value="1"/>
</dbReference>
<dbReference type="EC" id="2.7.13.3" evidence="3"/>
<protein>
    <recommendedName>
        <fullName evidence="8">Circadian input-output histidine kinase CikA</fullName>
        <ecNumber evidence="3">2.7.13.3</ecNumber>
    </recommendedName>
</protein>
<evidence type="ECO:0000256" key="4">
    <source>
        <dbReference type="ARBA" id="ARBA00022553"/>
    </source>
</evidence>
<dbReference type="InterPro" id="IPR005467">
    <property type="entry name" value="His_kinase_dom"/>
</dbReference>
<organism evidence="15 16">
    <name type="scientific">Chamaesiphon polymorphus CCALA 037</name>
    <dbReference type="NCBI Taxonomy" id="2107692"/>
    <lineage>
        <taxon>Bacteria</taxon>
        <taxon>Bacillati</taxon>
        <taxon>Cyanobacteriota</taxon>
        <taxon>Cyanophyceae</taxon>
        <taxon>Gomontiellales</taxon>
        <taxon>Chamaesiphonaceae</taxon>
        <taxon>Chamaesiphon</taxon>
    </lineage>
</organism>
<dbReference type="InterPro" id="IPR036890">
    <property type="entry name" value="HATPase_C_sf"/>
</dbReference>
<keyword evidence="7" id="KW-0902">Two-component regulatory system</keyword>
<comment type="similarity">
    <text evidence="2">In the N-terminal section; belongs to the phytochrome family.</text>
</comment>
<dbReference type="PANTHER" id="PTHR43047">
    <property type="entry name" value="TWO-COMPONENT HISTIDINE PROTEIN KINASE"/>
    <property type="match status" value="1"/>
</dbReference>
<evidence type="ECO:0000256" key="8">
    <source>
        <dbReference type="ARBA" id="ARBA00074306"/>
    </source>
</evidence>
<dbReference type="CDD" id="cd00082">
    <property type="entry name" value="HisKA"/>
    <property type="match status" value="1"/>
</dbReference>
<dbReference type="PROSITE" id="PS50109">
    <property type="entry name" value="HIS_KIN"/>
    <property type="match status" value="1"/>
</dbReference>
<evidence type="ECO:0000256" key="10">
    <source>
        <dbReference type="PROSITE-ProRule" id="PRU00703"/>
    </source>
</evidence>
<dbReference type="SMART" id="SM00387">
    <property type="entry name" value="HATPase_c"/>
    <property type="match status" value="1"/>
</dbReference>
<keyword evidence="5" id="KW-0808">Transferase</keyword>
<dbReference type="Gene3D" id="3.30.565.10">
    <property type="entry name" value="Histidine kinase-like ATPase, C-terminal domain"/>
    <property type="match status" value="1"/>
</dbReference>
<keyword evidence="4 9" id="KW-0597">Phosphoprotein</keyword>
<dbReference type="InterPro" id="IPR000644">
    <property type="entry name" value="CBS_dom"/>
</dbReference>
<comment type="catalytic activity">
    <reaction evidence="1">
        <text>ATP + protein L-histidine = ADP + protein N-phospho-L-histidine.</text>
        <dbReference type="EC" id="2.7.13.3"/>
    </reaction>
</comment>
<dbReference type="OrthoDB" id="9809348at2"/>
<dbReference type="FunFam" id="1.10.287.130:FF:000145">
    <property type="entry name" value="Sensory transduction histidine kinase"/>
    <property type="match status" value="1"/>
</dbReference>
<dbReference type="InterPro" id="IPR001789">
    <property type="entry name" value="Sig_transdc_resp-reg_receiver"/>
</dbReference>
<evidence type="ECO:0000259" key="14">
    <source>
        <dbReference type="PROSITE" id="PS51371"/>
    </source>
</evidence>
<name>A0A2T1GCA0_9CYAN</name>
<dbReference type="FunFam" id="3.30.565.10:FF:000010">
    <property type="entry name" value="Sensor histidine kinase RcsC"/>
    <property type="match status" value="1"/>
</dbReference>
<keyword evidence="6" id="KW-0418">Kinase</keyword>
<dbReference type="InterPro" id="IPR003594">
    <property type="entry name" value="HATPase_dom"/>
</dbReference>
<keyword evidence="16" id="KW-1185">Reference proteome</keyword>
<evidence type="ECO:0000256" key="9">
    <source>
        <dbReference type="PROSITE-ProRule" id="PRU00169"/>
    </source>
</evidence>